<feature type="chain" id="PRO_5045831334" description="Alkaline proteinase inhibitor/ Outer membrane lipoprotein Omp19 domain-containing protein" evidence="2">
    <location>
        <begin position="20"/>
        <end position="202"/>
    </location>
</feature>
<protein>
    <recommendedName>
        <fullName evidence="3">Alkaline proteinase inhibitor/ Outer membrane lipoprotein Omp19 domain-containing protein</fullName>
    </recommendedName>
</protein>
<dbReference type="SUPFAM" id="SSF50882">
    <property type="entry name" value="beta-Barrel protease inhibitors"/>
    <property type="match status" value="1"/>
</dbReference>
<comment type="caution">
    <text evidence="4">The sequence shown here is derived from an EMBL/GenBank/DDBJ whole genome shotgun (WGS) entry which is preliminary data.</text>
</comment>
<dbReference type="Gene3D" id="2.40.128.10">
    <property type="match status" value="1"/>
</dbReference>
<dbReference type="EMBL" id="BMXE01000003">
    <property type="protein sequence ID" value="GHB32764.1"/>
    <property type="molecule type" value="Genomic_DNA"/>
</dbReference>
<accession>A0ABQ3EFV9</accession>
<evidence type="ECO:0000259" key="3">
    <source>
        <dbReference type="Pfam" id="PF02974"/>
    </source>
</evidence>
<gene>
    <name evidence="4" type="ORF">GCM10007094_22120</name>
</gene>
<keyword evidence="5" id="KW-1185">Reference proteome</keyword>
<name>A0ABQ3EFV9_9HYPH</name>
<feature type="signal peptide" evidence="2">
    <location>
        <begin position="1"/>
        <end position="19"/>
    </location>
</feature>
<evidence type="ECO:0000313" key="5">
    <source>
        <dbReference type="Proteomes" id="UP000637980"/>
    </source>
</evidence>
<dbReference type="InterPro" id="IPR021140">
    <property type="entry name" value="Inh/Omp19"/>
</dbReference>
<feature type="domain" description="Alkaline proteinase inhibitor/ Outer membrane lipoprotein Omp19" evidence="3">
    <location>
        <begin position="106"/>
        <end position="196"/>
    </location>
</feature>
<proteinExistence type="predicted"/>
<dbReference type="Pfam" id="PF02974">
    <property type="entry name" value="Inh"/>
    <property type="match status" value="1"/>
</dbReference>
<reference evidence="5" key="1">
    <citation type="journal article" date="2019" name="Int. J. Syst. Evol. Microbiol.">
        <title>The Global Catalogue of Microorganisms (GCM) 10K type strain sequencing project: providing services to taxonomists for standard genome sequencing and annotation.</title>
        <authorList>
            <consortium name="The Broad Institute Genomics Platform"/>
            <consortium name="The Broad Institute Genome Sequencing Center for Infectious Disease"/>
            <person name="Wu L."/>
            <person name="Ma J."/>
        </authorList>
    </citation>
    <scope>NUCLEOTIDE SEQUENCE [LARGE SCALE GENOMIC DNA]</scope>
    <source>
        <strain evidence="5">KCTC 12861</strain>
    </source>
</reference>
<evidence type="ECO:0000256" key="2">
    <source>
        <dbReference type="SAM" id="SignalP"/>
    </source>
</evidence>
<sequence>MKRFVVAASMLALAGCQSAGGRAELNRAADLDTSAKATDSESAAPDQITQGIPYYNGDGAVVPQATDGSEQVVLEPGSELAFSSGSTAAAAFGKDAEPEPKPVAYAANLAGSWHVDLSSEGRVCQLELGSKPKRAGFNAKASECMDRDLFFVSNWGVRDEELLLFDDLSRIKSSMRMTGQDRWEGQLASHSKPITITRRAAE</sequence>
<evidence type="ECO:0000313" key="4">
    <source>
        <dbReference type="EMBL" id="GHB32764.1"/>
    </source>
</evidence>
<organism evidence="4 5">
    <name type="scientific">Pseudovibrio japonicus</name>
    <dbReference type="NCBI Taxonomy" id="366534"/>
    <lineage>
        <taxon>Bacteria</taxon>
        <taxon>Pseudomonadati</taxon>
        <taxon>Pseudomonadota</taxon>
        <taxon>Alphaproteobacteria</taxon>
        <taxon>Hyphomicrobiales</taxon>
        <taxon>Stappiaceae</taxon>
        <taxon>Pseudovibrio</taxon>
    </lineage>
</organism>
<dbReference type="Proteomes" id="UP000637980">
    <property type="component" value="Unassembled WGS sequence"/>
</dbReference>
<evidence type="ECO:0000256" key="1">
    <source>
        <dbReference type="ARBA" id="ARBA00022729"/>
    </source>
</evidence>
<keyword evidence="1 2" id="KW-0732">Signal</keyword>
<dbReference type="PROSITE" id="PS51257">
    <property type="entry name" value="PROKAR_LIPOPROTEIN"/>
    <property type="match status" value="1"/>
</dbReference>
<dbReference type="InterPro" id="IPR016085">
    <property type="entry name" value="Protease_inh_B-barrel_dom"/>
</dbReference>
<dbReference type="RefSeq" id="WP_189436811.1">
    <property type="nucleotide sequence ID" value="NZ_BMXE01000003.1"/>
</dbReference>